<dbReference type="Proteomes" id="UP001283341">
    <property type="component" value="Unassembled WGS sequence"/>
</dbReference>
<proteinExistence type="predicted"/>
<reference evidence="2" key="2">
    <citation type="submission" date="2023-06" db="EMBL/GenBank/DDBJ databases">
        <authorList>
            <consortium name="Lawrence Berkeley National Laboratory"/>
            <person name="Haridas S."/>
            <person name="Hensen N."/>
            <person name="Bonometti L."/>
            <person name="Westerberg I."/>
            <person name="Brannstrom I.O."/>
            <person name="Guillou S."/>
            <person name="Cros-Aarteil S."/>
            <person name="Calhoun S."/>
            <person name="Kuo A."/>
            <person name="Mondo S."/>
            <person name="Pangilinan J."/>
            <person name="Riley R."/>
            <person name="Labutti K."/>
            <person name="Andreopoulos B."/>
            <person name="Lipzen A."/>
            <person name="Chen C."/>
            <person name="Yanf M."/>
            <person name="Daum C."/>
            <person name="Ng V."/>
            <person name="Clum A."/>
            <person name="Steindorff A."/>
            <person name="Ohm R."/>
            <person name="Martin F."/>
            <person name="Silar P."/>
            <person name="Natvig D."/>
            <person name="Lalanne C."/>
            <person name="Gautier V."/>
            <person name="Ament-Velasquez S.L."/>
            <person name="Kruys A."/>
            <person name="Hutchinson M.I."/>
            <person name="Powell A.J."/>
            <person name="Barry K."/>
            <person name="Miller A.N."/>
            <person name="Grigoriev I.V."/>
            <person name="Debuchy R."/>
            <person name="Gladieux P."/>
            <person name="Thoren M.H."/>
            <person name="Johannesson H."/>
        </authorList>
    </citation>
    <scope>NUCLEOTIDE SEQUENCE</scope>
    <source>
        <strain evidence="2">CBS 118394</strain>
    </source>
</reference>
<comment type="caution">
    <text evidence="2">The sequence shown here is derived from an EMBL/GenBank/DDBJ whole genome shotgun (WGS) entry which is preliminary data.</text>
</comment>
<feature type="region of interest" description="Disordered" evidence="1">
    <location>
        <begin position="173"/>
        <end position="193"/>
    </location>
</feature>
<accession>A0AAE0IHX4</accession>
<protein>
    <submittedName>
        <fullName evidence="2">Uncharacterized protein</fullName>
    </submittedName>
</protein>
<name>A0AAE0IHX4_9PEZI</name>
<evidence type="ECO:0000313" key="3">
    <source>
        <dbReference type="Proteomes" id="UP001283341"/>
    </source>
</evidence>
<dbReference type="AlphaFoldDB" id="A0AAE0IHX4"/>
<organism evidence="2 3">
    <name type="scientific">Apodospora peruviana</name>
    <dbReference type="NCBI Taxonomy" id="516989"/>
    <lineage>
        <taxon>Eukaryota</taxon>
        <taxon>Fungi</taxon>
        <taxon>Dikarya</taxon>
        <taxon>Ascomycota</taxon>
        <taxon>Pezizomycotina</taxon>
        <taxon>Sordariomycetes</taxon>
        <taxon>Sordariomycetidae</taxon>
        <taxon>Sordariales</taxon>
        <taxon>Lasiosphaeriaceae</taxon>
        <taxon>Apodospora</taxon>
    </lineage>
</organism>
<reference evidence="2" key="1">
    <citation type="journal article" date="2023" name="Mol. Phylogenet. Evol.">
        <title>Genome-scale phylogeny and comparative genomics of the fungal order Sordariales.</title>
        <authorList>
            <person name="Hensen N."/>
            <person name="Bonometti L."/>
            <person name="Westerberg I."/>
            <person name="Brannstrom I.O."/>
            <person name="Guillou S."/>
            <person name="Cros-Aarteil S."/>
            <person name="Calhoun S."/>
            <person name="Haridas S."/>
            <person name="Kuo A."/>
            <person name="Mondo S."/>
            <person name="Pangilinan J."/>
            <person name="Riley R."/>
            <person name="LaButti K."/>
            <person name="Andreopoulos B."/>
            <person name="Lipzen A."/>
            <person name="Chen C."/>
            <person name="Yan M."/>
            <person name="Daum C."/>
            <person name="Ng V."/>
            <person name="Clum A."/>
            <person name="Steindorff A."/>
            <person name="Ohm R.A."/>
            <person name="Martin F."/>
            <person name="Silar P."/>
            <person name="Natvig D.O."/>
            <person name="Lalanne C."/>
            <person name="Gautier V."/>
            <person name="Ament-Velasquez S.L."/>
            <person name="Kruys A."/>
            <person name="Hutchinson M.I."/>
            <person name="Powell A.J."/>
            <person name="Barry K."/>
            <person name="Miller A.N."/>
            <person name="Grigoriev I.V."/>
            <person name="Debuchy R."/>
            <person name="Gladieux P."/>
            <person name="Hiltunen Thoren M."/>
            <person name="Johannesson H."/>
        </authorList>
    </citation>
    <scope>NUCLEOTIDE SEQUENCE</scope>
    <source>
        <strain evidence="2">CBS 118394</strain>
    </source>
</reference>
<sequence>MADEITHLSVTTWSDSTNPWLLHGERWVWISADLVRFSQSVSLTRRRCAIRAYRIAEDINRHKNRKNKRKSSRRWCCRCCCSDCAAVDGTNMPTCIATYRGIILSPTEDTVLSASPDPGIPMLVNPGMGGHREPKLRESRLKRRRFARASPGVGKPSFPDRLGLIVRRLLPGDSSFSPGPGRRGVKTKPRMGSTNHDELLFSYSCQSISPHPECHSIRLFLPNAS</sequence>
<gene>
    <name evidence="2" type="ORF">B0H66DRAFT_119146</name>
</gene>
<evidence type="ECO:0000256" key="1">
    <source>
        <dbReference type="SAM" id="MobiDB-lite"/>
    </source>
</evidence>
<evidence type="ECO:0000313" key="2">
    <source>
        <dbReference type="EMBL" id="KAK3325334.1"/>
    </source>
</evidence>
<keyword evidence="3" id="KW-1185">Reference proteome</keyword>
<dbReference type="EMBL" id="JAUEDM010000002">
    <property type="protein sequence ID" value="KAK3325334.1"/>
    <property type="molecule type" value="Genomic_DNA"/>
</dbReference>